<dbReference type="Pfam" id="PF00307">
    <property type="entry name" value="CH"/>
    <property type="match status" value="2"/>
</dbReference>
<evidence type="ECO:0000259" key="4">
    <source>
        <dbReference type="PROSITE" id="PS50021"/>
    </source>
</evidence>
<dbReference type="SMART" id="SM00033">
    <property type="entry name" value="CH"/>
    <property type="match status" value="2"/>
</dbReference>
<protein>
    <recommendedName>
        <fullName evidence="4">Calponin-homology (CH) domain-containing protein</fullName>
    </recommendedName>
</protein>
<dbReference type="InterPro" id="IPR044801">
    <property type="entry name" value="Filamin"/>
</dbReference>
<dbReference type="GO" id="GO:0051015">
    <property type="term" value="F:actin filament binding"/>
    <property type="evidence" value="ECO:0007669"/>
    <property type="project" value="InterPro"/>
</dbReference>
<name>A0A4U5NA20_STECR</name>
<keyword evidence="1" id="KW-0677">Repeat</keyword>
<dbReference type="CDD" id="cd21227">
    <property type="entry name" value="CH_jitterbug-like_rpt1"/>
    <property type="match status" value="1"/>
</dbReference>
<evidence type="ECO:0000256" key="2">
    <source>
        <dbReference type="PROSITE-ProRule" id="PRU00087"/>
    </source>
</evidence>
<feature type="domain" description="Calponin-homology (CH)" evidence="4">
    <location>
        <begin position="26"/>
        <end position="132"/>
    </location>
</feature>
<dbReference type="EMBL" id="AZBU02000004">
    <property type="protein sequence ID" value="TKR79839.1"/>
    <property type="molecule type" value="Genomic_DNA"/>
</dbReference>
<evidence type="ECO:0000256" key="3">
    <source>
        <dbReference type="SAM" id="MobiDB-lite"/>
    </source>
</evidence>
<accession>A0A4U5NA20</accession>
<gene>
    <name evidence="5" type="ORF">L596_014001</name>
</gene>
<dbReference type="PANTHER" id="PTHR38537:SF16">
    <property type="entry name" value="CALPONIN-HOMOLOGY (CH) DOMAIN-CONTAINING PROTEIN"/>
    <property type="match status" value="1"/>
</dbReference>
<dbReference type="PROSITE" id="PS50021">
    <property type="entry name" value="CH"/>
    <property type="match status" value="2"/>
</dbReference>
<dbReference type="InterPro" id="IPR017868">
    <property type="entry name" value="Filamin/ABP280_repeat-like"/>
</dbReference>
<comment type="caution">
    <text evidence="5">The sequence shown here is derived from an EMBL/GenBank/DDBJ whole genome shotgun (WGS) entry which is preliminary data.</text>
</comment>
<evidence type="ECO:0000313" key="5">
    <source>
        <dbReference type="EMBL" id="TKR79839.1"/>
    </source>
</evidence>
<dbReference type="OrthoDB" id="18740at2759"/>
<evidence type="ECO:0000256" key="1">
    <source>
        <dbReference type="ARBA" id="ARBA00022737"/>
    </source>
</evidence>
<dbReference type="InterPro" id="IPR013783">
    <property type="entry name" value="Ig-like_fold"/>
</dbReference>
<dbReference type="STRING" id="34508.A0A4U5NA20"/>
<sequence>MAAHVPAIEELQKERLKAESHQKWIDIQLNTFTNWLNLQLSPSSNRIEDLSTDLSDGVKLIQIVESLQQKICTGKVYIDDPTEIQCLMNVQMALDALREDGVRTVNIGSHDIVNGNLKLILGLVWCLIQRYQIALKSKIPPKKLMMAWLQSVLPDIRLTNFRTNWNDGKALSALLEYCQPGLCPEWRSLNSKTGLENCERGLSLAEIYLDIPAILSAKDLHSADLDELSSITYLSYYVRRNGPGYIATLERVRRLLPDLRVMDFDRSWNDGYLLKRLVEAVGGEVEEIEEMDFNEPACWPENVRKALEGALKLEVASLVSAEDIADPDSEYLGVMALAAALCALEPVEKVAESAPQMTSCYRNQQLNLDLTFADGKGFRVEELEAVVTGPKGAPVDLKSIEFRKARTVQGAVLSFIPKEEGHHKVQIFCQGAELPSSPIVLQVLSELQQQPSTQRPRGVHESLPEIEEETEHPESTPSGLLAPMSGANFFASGGQPDIGHVSFSGLSEPCSIGSIVEVVINAHGDNSRGSVVVEASAPSARLMKCPVVQKANSYMATFTPNEVDADCLIERARVTENGELESFTTANTSKDRPLLVKSTMQTLSKSTASTWALSGKNSNLASTLRKLDMAASRSQCSATADRFPRRSRSKRRVPAFTGSSSPPTGPIQDPRALQQHGG</sequence>
<reference evidence="5 6" key="1">
    <citation type="journal article" date="2015" name="Genome Biol.">
        <title>Comparative genomics of Steinernema reveals deeply conserved gene regulatory networks.</title>
        <authorList>
            <person name="Dillman A.R."/>
            <person name="Macchietto M."/>
            <person name="Porter C.F."/>
            <person name="Rogers A."/>
            <person name="Williams B."/>
            <person name="Antoshechkin I."/>
            <person name="Lee M.M."/>
            <person name="Goodwin Z."/>
            <person name="Lu X."/>
            <person name="Lewis E.E."/>
            <person name="Goodrich-Blair H."/>
            <person name="Stock S.P."/>
            <person name="Adams B.J."/>
            <person name="Sternberg P.W."/>
            <person name="Mortazavi A."/>
        </authorList>
    </citation>
    <scope>NUCLEOTIDE SEQUENCE [LARGE SCALE GENOMIC DNA]</scope>
    <source>
        <strain evidence="5 6">ALL</strain>
    </source>
</reference>
<dbReference type="PANTHER" id="PTHR38537">
    <property type="entry name" value="JITTERBUG, ISOFORM N"/>
    <property type="match status" value="1"/>
</dbReference>
<keyword evidence="6" id="KW-1185">Reference proteome</keyword>
<dbReference type="AlphaFoldDB" id="A0A4U5NA20"/>
<feature type="region of interest" description="Disordered" evidence="3">
    <location>
        <begin position="448"/>
        <end position="486"/>
    </location>
</feature>
<dbReference type="GO" id="GO:0030036">
    <property type="term" value="P:actin cytoskeleton organization"/>
    <property type="evidence" value="ECO:0007669"/>
    <property type="project" value="InterPro"/>
</dbReference>
<feature type="domain" description="Calponin-homology (CH)" evidence="4">
    <location>
        <begin position="139"/>
        <end position="242"/>
    </location>
</feature>
<feature type="region of interest" description="Disordered" evidence="3">
    <location>
        <begin position="635"/>
        <end position="678"/>
    </location>
</feature>
<dbReference type="Gene3D" id="1.10.418.10">
    <property type="entry name" value="Calponin-like domain"/>
    <property type="match status" value="3"/>
</dbReference>
<dbReference type="SUPFAM" id="SSF81296">
    <property type="entry name" value="E set domains"/>
    <property type="match status" value="1"/>
</dbReference>
<dbReference type="InterPro" id="IPR001715">
    <property type="entry name" value="CH_dom"/>
</dbReference>
<proteinExistence type="predicted"/>
<feature type="repeat" description="Filamin" evidence="2">
    <location>
        <begin position="382"/>
        <end position="443"/>
    </location>
</feature>
<dbReference type="InterPro" id="IPR014756">
    <property type="entry name" value="Ig_E-set"/>
</dbReference>
<reference evidence="5 6" key="2">
    <citation type="journal article" date="2019" name="G3 (Bethesda)">
        <title>Hybrid Assembly of the Genome of the Entomopathogenic Nematode Steinernema carpocapsae Identifies the X-Chromosome.</title>
        <authorList>
            <person name="Serra L."/>
            <person name="Macchietto M."/>
            <person name="Macias-Munoz A."/>
            <person name="McGill C.J."/>
            <person name="Rodriguez I.M."/>
            <person name="Rodriguez B."/>
            <person name="Murad R."/>
            <person name="Mortazavi A."/>
        </authorList>
    </citation>
    <scope>NUCLEOTIDE SEQUENCE [LARGE SCALE GENOMIC DNA]</scope>
    <source>
        <strain evidence="5 6">ALL</strain>
    </source>
</reference>
<evidence type="ECO:0000313" key="6">
    <source>
        <dbReference type="Proteomes" id="UP000298663"/>
    </source>
</evidence>
<organism evidence="5 6">
    <name type="scientific">Steinernema carpocapsae</name>
    <name type="common">Entomopathogenic nematode</name>
    <dbReference type="NCBI Taxonomy" id="34508"/>
    <lineage>
        <taxon>Eukaryota</taxon>
        <taxon>Metazoa</taxon>
        <taxon>Ecdysozoa</taxon>
        <taxon>Nematoda</taxon>
        <taxon>Chromadorea</taxon>
        <taxon>Rhabditida</taxon>
        <taxon>Tylenchina</taxon>
        <taxon>Panagrolaimomorpha</taxon>
        <taxon>Strongyloidoidea</taxon>
        <taxon>Steinernematidae</taxon>
        <taxon>Steinernema</taxon>
    </lineage>
</organism>
<dbReference type="Proteomes" id="UP000298663">
    <property type="component" value="Unassembled WGS sequence"/>
</dbReference>
<dbReference type="Gene3D" id="2.60.40.10">
    <property type="entry name" value="Immunoglobulins"/>
    <property type="match status" value="1"/>
</dbReference>
<dbReference type="PROSITE" id="PS50194">
    <property type="entry name" value="FILAMIN_REPEAT"/>
    <property type="match status" value="1"/>
</dbReference>
<dbReference type="SUPFAM" id="SSF47576">
    <property type="entry name" value="Calponin-homology domain, CH-domain"/>
    <property type="match status" value="2"/>
</dbReference>
<dbReference type="InterPro" id="IPR036872">
    <property type="entry name" value="CH_dom_sf"/>
</dbReference>